<organism evidence="1 2">
    <name type="scientific">Oxalobacter paraformigenes</name>
    <dbReference type="NCBI Taxonomy" id="556268"/>
    <lineage>
        <taxon>Bacteria</taxon>
        <taxon>Pseudomonadati</taxon>
        <taxon>Pseudomonadota</taxon>
        <taxon>Betaproteobacteria</taxon>
        <taxon>Burkholderiales</taxon>
        <taxon>Oxalobacteraceae</taxon>
        <taxon>Oxalobacter</taxon>
    </lineage>
</organism>
<evidence type="ECO:0000313" key="2">
    <source>
        <dbReference type="Proteomes" id="UP000003973"/>
    </source>
</evidence>
<sequence length="194" mass="22079">MILYLHGFQSSPLSFKAQLIARELDALGSDCRYICPQLPLSPAKSVEMAINEIEKHPPDSVALIGSSLGGYYAGWLAEQCHCRAVLLNPVIDPWKIKILDDMPDKSDLKVREWLDFRKKYEKELKALRITRLTDPARYLLLAAKGDELLDWQLMQSHYRGANQIIIDGSDHGLSVFSQYLDEVLLFCGVKNRME</sequence>
<evidence type="ECO:0000313" key="1">
    <source>
        <dbReference type="EMBL" id="EEO28377.1"/>
    </source>
</evidence>
<dbReference type="PANTHER" id="PTHR35602:SF3">
    <property type="entry name" value="ESTERASE YQIA"/>
    <property type="match status" value="1"/>
</dbReference>
<dbReference type="Pfam" id="PF05728">
    <property type="entry name" value="UPF0227"/>
    <property type="match status" value="1"/>
</dbReference>
<dbReference type="Proteomes" id="UP000003973">
    <property type="component" value="Unassembled WGS sequence"/>
</dbReference>
<dbReference type="InterPro" id="IPR008886">
    <property type="entry name" value="UPF0227/Esterase_YqiA"/>
</dbReference>
<name>C3X591_9BURK</name>
<protein>
    <recommendedName>
        <fullName evidence="3">Esterase</fullName>
    </recommendedName>
</protein>
<evidence type="ECO:0008006" key="3">
    <source>
        <dbReference type="Google" id="ProtNLM"/>
    </source>
</evidence>
<dbReference type="EMBL" id="ACDP02000002">
    <property type="protein sequence ID" value="EEO28377.1"/>
    <property type="molecule type" value="Genomic_DNA"/>
</dbReference>
<keyword evidence="2" id="KW-1185">Reference proteome</keyword>
<dbReference type="eggNOG" id="COG3150">
    <property type="taxonomic scope" value="Bacteria"/>
</dbReference>
<comment type="caution">
    <text evidence="1">The sequence shown here is derived from an EMBL/GenBank/DDBJ whole genome shotgun (WGS) entry which is preliminary data.</text>
</comment>
<dbReference type="ESTHER" id="oxafo-c3x591">
    <property type="family name" value="abh_upf00227"/>
</dbReference>
<dbReference type="InterPro" id="IPR029058">
    <property type="entry name" value="AB_hydrolase_fold"/>
</dbReference>
<dbReference type="PANTHER" id="PTHR35602">
    <property type="entry name" value="ESTERASE YQIA-RELATED"/>
    <property type="match status" value="1"/>
</dbReference>
<dbReference type="SUPFAM" id="SSF53474">
    <property type="entry name" value="alpha/beta-Hydrolases"/>
    <property type="match status" value="1"/>
</dbReference>
<dbReference type="HOGENOM" id="CLU_090996_1_0_4"/>
<reference evidence="1" key="1">
    <citation type="submission" date="2011-10" db="EMBL/GenBank/DDBJ databases">
        <title>The Genome Sequence of Oxalobacter formigenes HOxBLS.</title>
        <authorList>
            <consortium name="The Broad Institute Genome Sequencing Platform"/>
            <person name="Earl A."/>
            <person name="Ward D."/>
            <person name="Feldgarden M."/>
            <person name="Gevers D."/>
            <person name="Allison M.J."/>
            <person name="Humphrey S."/>
            <person name="Young S.K."/>
            <person name="Zeng Q."/>
            <person name="Gargeya S."/>
            <person name="Fitzgerald M."/>
            <person name="Haas B."/>
            <person name="Abouelleil A."/>
            <person name="Alvarado L."/>
            <person name="Arachchi H.M."/>
            <person name="Berlin A."/>
            <person name="Brown A."/>
            <person name="Chapman S.B."/>
            <person name="Chen Z."/>
            <person name="Dunbar C."/>
            <person name="Freedman E."/>
            <person name="Gearin G."/>
            <person name="Goldberg J."/>
            <person name="Griggs A."/>
            <person name="Gujja S."/>
            <person name="Heiman D."/>
            <person name="Howarth C."/>
            <person name="Larson L."/>
            <person name="Lui A."/>
            <person name="MacDonald P.J.P."/>
            <person name="Montmayeur A."/>
            <person name="Murphy C."/>
            <person name="Neiman D."/>
            <person name="Pearson M."/>
            <person name="Priest M."/>
            <person name="Roberts A."/>
            <person name="Saif S."/>
            <person name="Shea T."/>
            <person name="Shenoy N."/>
            <person name="Sisk P."/>
            <person name="Stolte C."/>
            <person name="Sykes S."/>
            <person name="Wortman J."/>
            <person name="Nusbaum C."/>
            <person name="Birren B."/>
        </authorList>
    </citation>
    <scope>NUCLEOTIDE SEQUENCE [LARGE SCALE GENOMIC DNA]</scope>
    <source>
        <strain evidence="1">HOxBLS</strain>
    </source>
</reference>
<accession>C3X591</accession>
<dbReference type="RefSeq" id="WP_005878016.1">
    <property type="nucleotide sequence ID" value="NZ_CABMNL010000001.1"/>
</dbReference>
<proteinExistence type="predicted"/>
<dbReference type="AlphaFoldDB" id="C3X591"/>
<gene>
    <name evidence="1" type="ORF">OFAG_01530</name>
</gene>
<dbReference type="Gene3D" id="3.40.50.1820">
    <property type="entry name" value="alpha/beta hydrolase"/>
    <property type="match status" value="1"/>
</dbReference>